<dbReference type="EMBL" id="HBEZ01029762">
    <property type="protein sequence ID" value="CAD8638730.1"/>
    <property type="molecule type" value="Transcribed_RNA"/>
</dbReference>
<evidence type="ECO:0000259" key="1">
    <source>
        <dbReference type="PROSITE" id="PS50853"/>
    </source>
</evidence>
<dbReference type="SUPFAM" id="SSF49265">
    <property type="entry name" value="Fibronectin type III"/>
    <property type="match status" value="1"/>
</dbReference>
<dbReference type="InterPro" id="IPR013783">
    <property type="entry name" value="Ig-like_fold"/>
</dbReference>
<gene>
    <name evidence="2" type="ORF">CCUR1050_LOCUS16414</name>
</gene>
<feature type="domain" description="Fibronectin type-III" evidence="1">
    <location>
        <begin position="248"/>
        <end position="343"/>
    </location>
</feature>
<evidence type="ECO:0000313" key="2">
    <source>
        <dbReference type="EMBL" id="CAD8638730.1"/>
    </source>
</evidence>
<dbReference type="SMART" id="SM00060">
    <property type="entry name" value="FN3"/>
    <property type="match status" value="2"/>
</dbReference>
<name>A0A7S0QKK9_9CRYP</name>
<feature type="domain" description="Fibronectin type-III" evidence="1">
    <location>
        <begin position="347"/>
        <end position="444"/>
    </location>
</feature>
<protein>
    <recommendedName>
        <fullName evidence="1">Fibronectin type-III domain-containing protein</fullName>
    </recommendedName>
</protein>
<dbReference type="InterPro" id="IPR036116">
    <property type="entry name" value="FN3_sf"/>
</dbReference>
<proteinExistence type="predicted"/>
<dbReference type="CDD" id="cd00063">
    <property type="entry name" value="FN3"/>
    <property type="match status" value="1"/>
</dbReference>
<dbReference type="InterPro" id="IPR003961">
    <property type="entry name" value="FN3_dom"/>
</dbReference>
<dbReference type="AlphaFoldDB" id="A0A7S0QKK9"/>
<sequence>MWLPIAEEVKSVQHEDVNLSAEQIEHSALSPMLWWKNSEFWGKVWFTNQVPRAVLQKASLDYPTVNKTNNLLIYQELGSRGWEQEMSVIIPPGPYDPMQLANKTQSVLQSSVPLNSSLRWNIFVQDDRFNFVMNRRFRMTMAGTLAYAFGLILNNEGWIISPEVCHVGMSSFKSIVVAPNTHKLETVLCDLVPTTFPFIQRVAVHAGHTIQIVVRSENTNISQEEIWKSSSGPSESIRYQVIAELPPPPTNLHAKGVLASEIVVSWTNSVQYSRPGEEVIHLELFYSALNGVEEVRYISPLHEGYSIGALYPGQTVKNIRIRCVSKLGHGHFSEIISARTKCVVPNPPFNFHFTSANSSSISFSWFKPELNGGSEILEWEVSGFLPDGSLLRELISGTDCVSYTFSEIKPSIVGVSLLDVSVRCRNEIGWSKKSNKSQGKCNDSPSLYKDPRHDRMNIKLADQQLALERLSEAITIGHDSIMGAEAAAHQPARFKKCMMEEAENAVILSEYRLQNAVLQSEAAGIKEMGIMQHKADIDARELLQSLQNKRTKRWGASDRGLQV</sequence>
<dbReference type="Gene3D" id="2.60.40.10">
    <property type="entry name" value="Immunoglobulins"/>
    <property type="match status" value="2"/>
</dbReference>
<organism evidence="2">
    <name type="scientific">Cryptomonas curvata</name>
    <dbReference type="NCBI Taxonomy" id="233186"/>
    <lineage>
        <taxon>Eukaryota</taxon>
        <taxon>Cryptophyceae</taxon>
        <taxon>Cryptomonadales</taxon>
        <taxon>Cryptomonadaceae</taxon>
        <taxon>Cryptomonas</taxon>
    </lineage>
</organism>
<accession>A0A7S0QKK9</accession>
<reference evidence="2" key="1">
    <citation type="submission" date="2021-01" db="EMBL/GenBank/DDBJ databases">
        <authorList>
            <person name="Corre E."/>
            <person name="Pelletier E."/>
            <person name="Niang G."/>
            <person name="Scheremetjew M."/>
            <person name="Finn R."/>
            <person name="Kale V."/>
            <person name="Holt S."/>
            <person name="Cochrane G."/>
            <person name="Meng A."/>
            <person name="Brown T."/>
            <person name="Cohen L."/>
        </authorList>
    </citation>
    <scope>NUCLEOTIDE SEQUENCE</scope>
    <source>
        <strain evidence="2">CCAP979/52</strain>
    </source>
</reference>
<dbReference type="PROSITE" id="PS50853">
    <property type="entry name" value="FN3"/>
    <property type="match status" value="2"/>
</dbReference>